<name>A0A938YA12_9ACTN</name>
<comment type="caution">
    <text evidence="1">The sequence shown here is derived from an EMBL/GenBank/DDBJ whole genome shotgun (WGS) entry which is preliminary data.</text>
</comment>
<gene>
    <name evidence="1" type="ORF">JL106_15285</name>
</gene>
<evidence type="ECO:0000313" key="2">
    <source>
        <dbReference type="Proteomes" id="UP000663792"/>
    </source>
</evidence>
<accession>A0A938YA12</accession>
<dbReference type="EMBL" id="JAERWK010000020">
    <property type="protein sequence ID" value="MBM9468645.1"/>
    <property type="molecule type" value="Genomic_DNA"/>
</dbReference>
<dbReference type="RefSeq" id="WP_205261594.1">
    <property type="nucleotide sequence ID" value="NZ_JAERWK010000020.1"/>
</dbReference>
<reference evidence="1" key="1">
    <citation type="submission" date="2021-01" db="EMBL/GenBank/DDBJ databases">
        <title>YIM 132084 draft genome.</title>
        <authorList>
            <person name="An D."/>
        </authorList>
    </citation>
    <scope>NUCLEOTIDE SEQUENCE</scope>
    <source>
        <strain evidence="1">YIM 132084</strain>
    </source>
</reference>
<organism evidence="1 2">
    <name type="scientific">Nakamurella leprariae</name>
    <dbReference type="NCBI Taxonomy" id="2803911"/>
    <lineage>
        <taxon>Bacteria</taxon>
        <taxon>Bacillati</taxon>
        <taxon>Actinomycetota</taxon>
        <taxon>Actinomycetes</taxon>
        <taxon>Nakamurellales</taxon>
        <taxon>Nakamurellaceae</taxon>
        <taxon>Nakamurella</taxon>
    </lineage>
</organism>
<dbReference type="AlphaFoldDB" id="A0A938YA12"/>
<protein>
    <submittedName>
        <fullName evidence="1">Uncharacterized protein</fullName>
    </submittedName>
</protein>
<proteinExistence type="predicted"/>
<dbReference type="Proteomes" id="UP000663792">
    <property type="component" value="Unassembled WGS sequence"/>
</dbReference>
<evidence type="ECO:0000313" key="1">
    <source>
        <dbReference type="EMBL" id="MBM9468645.1"/>
    </source>
</evidence>
<sequence length="536" mass="56397">MNGALWDPVGSSPSLLSVVRAGAVGAAPLPDDPPPAANGLRWAPGALGGVLSQHAAPMSVPDAITDQVVTVLERHRDGRLDRDELERLVATLATGPVAAGDRVARAVIGWVRTEPDPGRTPATAAAMADLARWLIDTGTDRHAAGVGMALAGLLTGLAGRQAEIEVLGRHEALAQDAVRALRGLGPDAVRALRGLGPDAVEPLWELARQHTGWGRIHAVEALAPFAGQPDLRRWLVTRGFRNHVHLGYTVPLVVRAADVAGLLREVDPDTAERPLLDGARDIALSVLEPGGPAGSVDDLPETAEILLWWLDSVTAAGPERMSLDDVDAAAGLVPELDELDPDLGFDDERREAVGRACRRILTDPAVRGLVRAAIEDGTALNGSLQAAELLGIDPLPALLQALGAAPEQGWLWYQASRAVPDGAADRAGELLAAARALLPADAVSTDRRAVVGPVPGLHQGVIFLLQHLVSRFPGIGWPWLEPLLRSPLVGARAQALTAVTTWPRAGWPVEAVGALAAARDRETDDRLRARFEAVLG</sequence>
<keyword evidence="2" id="KW-1185">Reference proteome</keyword>